<dbReference type="PROSITE" id="PS50157">
    <property type="entry name" value="ZINC_FINGER_C2H2_2"/>
    <property type="match status" value="4"/>
</dbReference>
<keyword evidence="4 7" id="KW-0863">Zinc-finger</keyword>
<dbReference type="SUPFAM" id="SSF57667">
    <property type="entry name" value="beta-beta-alpha zinc fingers"/>
    <property type="match status" value="2"/>
</dbReference>
<keyword evidence="6" id="KW-0539">Nucleus</keyword>
<evidence type="ECO:0000256" key="5">
    <source>
        <dbReference type="ARBA" id="ARBA00022833"/>
    </source>
</evidence>
<dbReference type="GO" id="GO:0010468">
    <property type="term" value="P:regulation of gene expression"/>
    <property type="evidence" value="ECO:0007669"/>
    <property type="project" value="TreeGrafter"/>
</dbReference>
<reference evidence="10 11" key="1">
    <citation type="submission" date="2013-11" db="EMBL/GenBank/DDBJ databases">
        <title>Opisthorchis viverrini - life in the bile duct.</title>
        <authorList>
            <person name="Young N.D."/>
            <person name="Nagarajan N."/>
            <person name="Lin S.J."/>
            <person name="Korhonen P.K."/>
            <person name="Jex A.R."/>
            <person name="Hall R.S."/>
            <person name="Safavi-Hemami H."/>
            <person name="Kaewkong W."/>
            <person name="Bertrand D."/>
            <person name="Gao S."/>
            <person name="Seet Q."/>
            <person name="Wongkham S."/>
            <person name="Teh B.T."/>
            <person name="Wongkham C."/>
            <person name="Intapan P.M."/>
            <person name="Maleewong W."/>
            <person name="Yang X."/>
            <person name="Hu M."/>
            <person name="Wang Z."/>
            <person name="Hofmann A."/>
            <person name="Sternberg P.W."/>
            <person name="Tan P."/>
            <person name="Wang J."/>
            <person name="Gasser R.B."/>
        </authorList>
    </citation>
    <scope>NUCLEOTIDE SEQUENCE [LARGE SCALE GENOMIC DNA]</scope>
</reference>
<dbReference type="InterPro" id="IPR050331">
    <property type="entry name" value="Zinc_finger"/>
</dbReference>
<dbReference type="STRING" id="6198.A0A074ZNR5"/>
<dbReference type="GO" id="GO:0008270">
    <property type="term" value="F:zinc ion binding"/>
    <property type="evidence" value="ECO:0007669"/>
    <property type="project" value="UniProtKB-KW"/>
</dbReference>
<dbReference type="FunFam" id="3.30.160.60:FF:000100">
    <property type="entry name" value="Zinc finger 45-like"/>
    <property type="match status" value="1"/>
</dbReference>
<dbReference type="AlphaFoldDB" id="A0A074ZNR5"/>
<gene>
    <name evidence="10" type="ORF">T265_04527</name>
</gene>
<dbReference type="FunFam" id="3.30.160.60:FF:000446">
    <property type="entry name" value="Zinc finger protein"/>
    <property type="match status" value="1"/>
</dbReference>
<keyword evidence="11" id="KW-1185">Reference proteome</keyword>
<feature type="domain" description="C2H2-type" evidence="9">
    <location>
        <begin position="233"/>
        <end position="260"/>
    </location>
</feature>
<evidence type="ECO:0000256" key="8">
    <source>
        <dbReference type="SAM" id="MobiDB-lite"/>
    </source>
</evidence>
<dbReference type="InterPro" id="IPR013087">
    <property type="entry name" value="Znf_C2H2_type"/>
</dbReference>
<dbReference type="EMBL" id="KL596693">
    <property type="protein sequence ID" value="KER28741.1"/>
    <property type="molecule type" value="Genomic_DNA"/>
</dbReference>
<sequence length="291" mass="33860">MSETKQSTLEENGEELQDRQCPRNGHLGKVYEQILEDSEKIASCLSRLVISYKRHVTQAAKCDHDAQLKDQLRDRPISDIRSSDLQQELLLYPNQKSQTIRKICEQYEDVRHVSKTDESVLLSYSKREKCDNFINAKHENPNELNHRQRDEATQGIQPAQPDKTETPKQHKCGTCGKSFKVPSLLLRHAIMHTTSKNYECEFCRKTFKYVHNLRNHRLLVHASDESNGRLRIYTCEVCGKRAASQKDLKSHMRVHSRQRPFACDLCDWSFATSSNLYRHRRALHPQTTQDA</sequence>
<dbReference type="GeneID" id="20318709"/>
<feature type="domain" description="C2H2-type" evidence="9">
    <location>
        <begin position="198"/>
        <end position="226"/>
    </location>
</feature>
<evidence type="ECO:0000256" key="4">
    <source>
        <dbReference type="ARBA" id="ARBA00022771"/>
    </source>
</evidence>
<evidence type="ECO:0000256" key="6">
    <source>
        <dbReference type="ARBA" id="ARBA00023242"/>
    </source>
</evidence>
<feature type="region of interest" description="Disordered" evidence="8">
    <location>
        <begin position="140"/>
        <end position="171"/>
    </location>
</feature>
<dbReference type="Proteomes" id="UP000054324">
    <property type="component" value="Unassembled WGS sequence"/>
</dbReference>
<protein>
    <recommendedName>
        <fullName evidence="9">C2H2-type domain-containing protein</fullName>
    </recommendedName>
</protein>
<evidence type="ECO:0000256" key="7">
    <source>
        <dbReference type="PROSITE-ProRule" id="PRU00042"/>
    </source>
</evidence>
<evidence type="ECO:0000256" key="1">
    <source>
        <dbReference type="ARBA" id="ARBA00004123"/>
    </source>
</evidence>
<dbReference type="PANTHER" id="PTHR16515">
    <property type="entry name" value="PR DOMAIN ZINC FINGER PROTEIN"/>
    <property type="match status" value="1"/>
</dbReference>
<keyword evidence="2" id="KW-0479">Metal-binding</keyword>
<dbReference type="GO" id="GO:0005634">
    <property type="term" value="C:nucleus"/>
    <property type="evidence" value="ECO:0007669"/>
    <property type="project" value="UniProtKB-SubCell"/>
</dbReference>
<keyword evidence="3" id="KW-0677">Repeat</keyword>
<keyword evidence="5" id="KW-0862">Zinc</keyword>
<comment type="subcellular location">
    <subcellularLocation>
        <location evidence="1">Nucleus</location>
    </subcellularLocation>
</comment>
<dbReference type="FunFam" id="3.30.160.60:FF:000340">
    <property type="entry name" value="zinc finger protein 473 isoform X1"/>
    <property type="match status" value="1"/>
</dbReference>
<feature type="compositionally biased region" description="Basic and acidic residues" evidence="8">
    <location>
        <begin position="140"/>
        <end position="152"/>
    </location>
</feature>
<feature type="domain" description="C2H2-type" evidence="9">
    <location>
        <begin position="261"/>
        <end position="289"/>
    </location>
</feature>
<proteinExistence type="predicted"/>
<feature type="compositionally biased region" description="Polar residues" evidence="8">
    <location>
        <begin position="1"/>
        <end position="10"/>
    </location>
</feature>
<dbReference type="Pfam" id="PF00096">
    <property type="entry name" value="zf-C2H2"/>
    <property type="match status" value="4"/>
</dbReference>
<feature type="region of interest" description="Disordered" evidence="8">
    <location>
        <begin position="1"/>
        <end position="22"/>
    </location>
</feature>
<feature type="domain" description="C2H2-type" evidence="9">
    <location>
        <begin position="170"/>
        <end position="197"/>
    </location>
</feature>
<dbReference type="OrthoDB" id="3437960at2759"/>
<accession>A0A074ZNR5</accession>
<evidence type="ECO:0000313" key="11">
    <source>
        <dbReference type="Proteomes" id="UP000054324"/>
    </source>
</evidence>
<dbReference type="RefSeq" id="XP_009167546.1">
    <property type="nucleotide sequence ID" value="XM_009169282.1"/>
</dbReference>
<name>A0A074ZNR5_OPIVI</name>
<dbReference type="CTD" id="20318709"/>
<evidence type="ECO:0000259" key="9">
    <source>
        <dbReference type="PROSITE" id="PS50157"/>
    </source>
</evidence>
<dbReference type="PANTHER" id="PTHR16515:SF66">
    <property type="entry name" value="C2H2-TYPE DOMAIN-CONTAINING PROTEIN"/>
    <property type="match status" value="1"/>
</dbReference>
<dbReference type="Gene3D" id="3.30.160.60">
    <property type="entry name" value="Classic Zinc Finger"/>
    <property type="match status" value="4"/>
</dbReference>
<dbReference type="InterPro" id="IPR036236">
    <property type="entry name" value="Znf_C2H2_sf"/>
</dbReference>
<dbReference type="SMART" id="SM00355">
    <property type="entry name" value="ZnF_C2H2"/>
    <property type="match status" value="4"/>
</dbReference>
<dbReference type="PROSITE" id="PS00028">
    <property type="entry name" value="ZINC_FINGER_C2H2_1"/>
    <property type="match status" value="3"/>
</dbReference>
<dbReference type="KEGG" id="ovi:T265_04527"/>
<evidence type="ECO:0000313" key="10">
    <source>
        <dbReference type="EMBL" id="KER28741.1"/>
    </source>
</evidence>
<evidence type="ECO:0000256" key="3">
    <source>
        <dbReference type="ARBA" id="ARBA00022737"/>
    </source>
</evidence>
<evidence type="ECO:0000256" key="2">
    <source>
        <dbReference type="ARBA" id="ARBA00022723"/>
    </source>
</evidence>
<organism evidence="10 11">
    <name type="scientific">Opisthorchis viverrini</name>
    <name type="common">Southeast Asian liver fluke</name>
    <dbReference type="NCBI Taxonomy" id="6198"/>
    <lineage>
        <taxon>Eukaryota</taxon>
        <taxon>Metazoa</taxon>
        <taxon>Spiralia</taxon>
        <taxon>Lophotrochozoa</taxon>
        <taxon>Platyhelminthes</taxon>
        <taxon>Trematoda</taxon>
        <taxon>Digenea</taxon>
        <taxon>Opisthorchiida</taxon>
        <taxon>Opisthorchiata</taxon>
        <taxon>Opisthorchiidae</taxon>
        <taxon>Opisthorchis</taxon>
    </lineage>
</organism>